<dbReference type="GO" id="GO:0003848">
    <property type="term" value="F:2-amino-4-hydroxy-6-hydroxymethyldihydropteridine diphosphokinase activity"/>
    <property type="evidence" value="ECO:0007669"/>
    <property type="project" value="UniProtKB-EC"/>
</dbReference>
<dbReference type="InterPro" id="IPR035907">
    <property type="entry name" value="Hppk_sf"/>
</dbReference>
<keyword evidence="6" id="KW-0418">Kinase</keyword>
<sequence>MTRAAPVDHPPTGTAGPTDQIRLTGVGGIGHHGVLAEERRDGQPFLADLVLSVDTRAAAADDDLTRTVNYAEVAQQVVAVIEGEPVNLIETLAARIAAVALSHPGVHRATVTVHKPEAPVGVPFTDVEVTISRTAAEDLPEVDLAAAEPPAAQEPAAALPPTVQPPAAAVSPAPAEEQEQPARGPDLHATPEQPVPVVIALGGNVGDVRSTLRAVVADLRALPGLSVEDVSPLARTAAVLAPDAVAQPDYLNAVVLATSTLSPLGLLESLQGLEDAYGRRRAVRWGERTLDLDLVVYDGVTSTDPELTLPHPRASERAFVLVPWAQVAPDAFLPGLGGGPVAALAETAPDRGGVRWLALDWLEEPARPAPAAAADPAPAPGAEAAPAPEPAPGPTPEPAAPPADGPAPVSHWAPESLEDQDDLELLAHGDAEPPPAQSAEQGEPSVPVDPAPAAPPAEGAQPPVVPPPGRPARASFPPADPGPVDPAPAVPPPAPPAEPTPGAAPAEPGSGQEPVVEYQAPSGAPAPVEGEPPFEPENEPRAEPSSWFGSPEEPADADQHNDPNLPWVTSSSEEGQAPRLAPRWQPLRRHDDT</sequence>
<feature type="compositionally biased region" description="Low complexity" evidence="10">
    <location>
        <begin position="520"/>
        <end position="531"/>
    </location>
</feature>
<dbReference type="GO" id="GO:0004150">
    <property type="term" value="F:dihydroneopterin aldolase activity"/>
    <property type="evidence" value="ECO:0007669"/>
    <property type="project" value="UniProtKB-UniRule"/>
</dbReference>
<evidence type="ECO:0000256" key="1">
    <source>
        <dbReference type="ARBA" id="ARBA00000198"/>
    </source>
</evidence>
<dbReference type="EC" id="2.7.6.3" evidence="9"/>
<reference evidence="12" key="2">
    <citation type="submission" date="2021-04" db="EMBL/GenBank/DDBJ databases">
        <authorList>
            <person name="Gilroy R."/>
        </authorList>
    </citation>
    <scope>NUCLEOTIDE SEQUENCE</scope>
    <source>
        <strain evidence="12">ChiGjej4B4-7305</strain>
    </source>
</reference>
<dbReference type="GO" id="GO:0016301">
    <property type="term" value="F:kinase activity"/>
    <property type="evidence" value="ECO:0007669"/>
    <property type="project" value="UniProtKB-KW"/>
</dbReference>
<evidence type="ECO:0000256" key="7">
    <source>
        <dbReference type="ARBA" id="ARBA00022840"/>
    </source>
</evidence>
<evidence type="ECO:0000313" key="12">
    <source>
        <dbReference type="EMBL" id="HIZ35914.1"/>
    </source>
</evidence>
<dbReference type="GO" id="GO:0046656">
    <property type="term" value="P:folic acid biosynthetic process"/>
    <property type="evidence" value="ECO:0007669"/>
    <property type="project" value="UniProtKB-UniRule"/>
</dbReference>
<comment type="function">
    <text evidence="9">Catalyzes the conversion of 7,8-dihydroneopterin to 6-hydroxymethyl-7,8-dihydropterin.</text>
</comment>
<comment type="caution">
    <text evidence="12">The sequence shown here is derived from an EMBL/GenBank/DDBJ whole genome shotgun (WGS) entry which is preliminary data.</text>
</comment>
<dbReference type="SUPFAM" id="SSF55083">
    <property type="entry name" value="6-hydroxymethyl-7,8-dihydropterin pyrophosphokinase, HPPK"/>
    <property type="match status" value="1"/>
</dbReference>
<evidence type="ECO:0000259" key="11">
    <source>
        <dbReference type="PROSITE" id="PS00794"/>
    </source>
</evidence>
<dbReference type="Gene3D" id="3.30.1130.10">
    <property type="match status" value="1"/>
</dbReference>
<dbReference type="NCBIfam" id="TIGR01498">
    <property type="entry name" value="folK"/>
    <property type="match status" value="1"/>
</dbReference>
<dbReference type="NCBIfam" id="TIGR00525">
    <property type="entry name" value="folB"/>
    <property type="match status" value="1"/>
</dbReference>
<dbReference type="SMART" id="SM00905">
    <property type="entry name" value="FolB"/>
    <property type="match status" value="1"/>
</dbReference>
<comment type="catalytic activity">
    <reaction evidence="1">
        <text>6-hydroxymethyl-7,8-dihydropterin + ATP = (7,8-dihydropterin-6-yl)methyl diphosphate + AMP + H(+)</text>
        <dbReference type="Rhea" id="RHEA:11412"/>
        <dbReference type="ChEBI" id="CHEBI:15378"/>
        <dbReference type="ChEBI" id="CHEBI:30616"/>
        <dbReference type="ChEBI" id="CHEBI:44841"/>
        <dbReference type="ChEBI" id="CHEBI:72950"/>
        <dbReference type="ChEBI" id="CHEBI:456215"/>
        <dbReference type="EC" id="2.7.6.3"/>
    </reaction>
</comment>
<accession>A0A9D2EE26</accession>
<dbReference type="Pfam" id="PF01288">
    <property type="entry name" value="HPPK"/>
    <property type="match status" value="1"/>
</dbReference>
<feature type="compositionally biased region" description="Pro residues" evidence="10">
    <location>
        <begin position="387"/>
        <end position="405"/>
    </location>
</feature>
<organism evidence="12 13">
    <name type="scientific">Candidatus Ruania gallistercoris</name>
    <dbReference type="NCBI Taxonomy" id="2838746"/>
    <lineage>
        <taxon>Bacteria</taxon>
        <taxon>Bacillati</taxon>
        <taxon>Actinomycetota</taxon>
        <taxon>Actinomycetes</taxon>
        <taxon>Micrococcales</taxon>
        <taxon>Ruaniaceae</taxon>
        <taxon>Ruania</taxon>
    </lineage>
</organism>
<dbReference type="EC" id="4.1.2.25" evidence="9"/>
<dbReference type="InterPro" id="IPR006157">
    <property type="entry name" value="FolB_dom"/>
</dbReference>
<name>A0A9D2EE26_9MICO</name>
<dbReference type="InterPro" id="IPR006156">
    <property type="entry name" value="Dihydroneopterin_aldolase"/>
</dbReference>
<protein>
    <recommendedName>
        <fullName evidence="9">Bifunctional folate synthesis protein</fullName>
    </recommendedName>
    <domain>
        <recommendedName>
            <fullName evidence="9">Dihydroneopterin aldolase</fullName>
            <shortName evidence="9">DHNA</shortName>
            <ecNumber evidence="9">4.1.2.25</ecNumber>
        </recommendedName>
        <alternativeName>
            <fullName evidence="9">7,8-dihydroneopterin aldolase</fullName>
        </alternativeName>
    </domain>
    <domain>
        <recommendedName>
            <fullName evidence="9">2-amino-4-hydroxy-6-hydroxymethyldihydropteridine pyrophosphokinase</fullName>
            <ecNumber evidence="9">2.7.6.3</ecNumber>
        </recommendedName>
        <alternativeName>
            <fullName evidence="9">6-hydroxymethyl-7,8-dihydropterin pyrophosphokinase</fullName>
            <shortName evidence="9">PPPK</shortName>
        </alternativeName>
        <alternativeName>
            <fullName evidence="9">7,8-dihydro-6-hydroxymethylpterin pyrophosphokinase</fullName>
            <shortName evidence="9">HPPK</shortName>
        </alternativeName>
    </domain>
</protein>
<keyword evidence="4 12" id="KW-0808">Transferase</keyword>
<evidence type="ECO:0000256" key="10">
    <source>
        <dbReference type="SAM" id="MobiDB-lite"/>
    </source>
</evidence>
<dbReference type="GO" id="GO:0005524">
    <property type="term" value="F:ATP binding"/>
    <property type="evidence" value="ECO:0007669"/>
    <property type="project" value="UniProtKB-KW"/>
</dbReference>
<comment type="similarity">
    <text evidence="9">Belongs to the DHNA family.</text>
</comment>
<feature type="compositionally biased region" description="Pro residues" evidence="10">
    <location>
        <begin position="478"/>
        <end position="499"/>
    </location>
</feature>
<evidence type="ECO:0000256" key="3">
    <source>
        <dbReference type="ARBA" id="ARBA00009640"/>
    </source>
</evidence>
<comment type="catalytic activity">
    <reaction evidence="9">
        <text>7,8-dihydroneopterin = 6-hydroxymethyl-7,8-dihydropterin + glycolaldehyde</text>
        <dbReference type="Rhea" id="RHEA:10540"/>
        <dbReference type="ChEBI" id="CHEBI:17001"/>
        <dbReference type="ChEBI" id="CHEBI:17071"/>
        <dbReference type="ChEBI" id="CHEBI:44841"/>
        <dbReference type="EC" id="4.1.2.25"/>
    </reaction>
</comment>
<feature type="compositionally biased region" description="Low complexity" evidence="10">
    <location>
        <begin position="148"/>
        <end position="175"/>
    </location>
</feature>
<dbReference type="Pfam" id="PF02152">
    <property type="entry name" value="FolB"/>
    <property type="match status" value="1"/>
</dbReference>
<dbReference type="SUPFAM" id="SSF55620">
    <property type="entry name" value="Tetrahydrobiopterin biosynthesis enzymes-like"/>
    <property type="match status" value="1"/>
</dbReference>
<comment type="pathway">
    <text evidence="2">Cofactor biosynthesis; tetrahydrofolate biosynthesis; 2-amino-4-hydroxy-6-hydroxymethyl-7,8-dihydropteridine diphosphate from 7,8-dihydroneopterin triphosphate: step 4/4.</text>
</comment>
<evidence type="ECO:0000256" key="4">
    <source>
        <dbReference type="ARBA" id="ARBA00022679"/>
    </source>
</evidence>
<feature type="region of interest" description="Disordered" evidence="10">
    <location>
        <begin position="148"/>
        <end position="191"/>
    </location>
</feature>
<dbReference type="CDD" id="cd00483">
    <property type="entry name" value="HPPK"/>
    <property type="match status" value="1"/>
</dbReference>
<comment type="pathway">
    <text evidence="9">Cofactor biosynthesis; tetrahydrofolate biosynthesis; 2-amino-4-hydroxy-6-hydroxymethyl-7,8-dihydropteridine diphosphate from 7,8-dihydroneopterin triphosphate: step 3/4.</text>
</comment>
<keyword evidence="9" id="KW-0456">Lyase</keyword>
<dbReference type="EMBL" id="DXBY01000153">
    <property type="protein sequence ID" value="HIZ35914.1"/>
    <property type="molecule type" value="Genomic_DNA"/>
</dbReference>
<dbReference type="InterPro" id="IPR000550">
    <property type="entry name" value="Hppk"/>
</dbReference>
<reference evidence="12" key="1">
    <citation type="journal article" date="2021" name="PeerJ">
        <title>Extensive microbial diversity within the chicken gut microbiome revealed by metagenomics and culture.</title>
        <authorList>
            <person name="Gilroy R."/>
            <person name="Ravi A."/>
            <person name="Getino M."/>
            <person name="Pursley I."/>
            <person name="Horton D.L."/>
            <person name="Alikhan N.F."/>
            <person name="Baker D."/>
            <person name="Gharbi K."/>
            <person name="Hall N."/>
            <person name="Watson M."/>
            <person name="Adriaenssens E.M."/>
            <person name="Foster-Nyarko E."/>
            <person name="Jarju S."/>
            <person name="Secka A."/>
            <person name="Antonio M."/>
            <person name="Oren A."/>
            <person name="Chaudhuri R.R."/>
            <person name="La Ragione R."/>
            <person name="Hildebrand F."/>
            <person name="Pallen M.J."/>
        </authorList>
    </citation>
    <scope>NUCLEOTIDE SEQUENCE</scope>
    <source>
        <strain evidence="12">ChiGjej4B4-7305</strain>
    </source>
</reference>
<feature type="compositionally biased region" description="Low complexity" evidence="10">
    <location>
        <begin position="369"/>
        <end position="386"/>
    </location>
</feature>
<comment type="similarity">
    <text evidence="3">In the N-terminal section; belongs to the DHNA family.</text>
</comment>
<dbReference type="GO" id="GO:0046654">
    <property type="term" value="P:tetrahydrofolate biosynthetic process"/>
    <property type="evidence" value="ECO:0007669"/>
    <property type="project" value="UniProtKB-UniRule"/>
</dbReference>
<evidence type="ECO:0000256" key="8">
    <source>
        <dbReference type="ARBA" id="ARBA00022909"/>
    </source>
</evidence>
<dbReference type="NCBIfam" id="TIGR00526">
    <property type="entry name" value="folB_dom"/>
    <property type="match status" value="1"/>
</dbReference>
<evidence type="ECO:0000256" key="5">
    <source>
        <dbReference type="ARBA" id="ARBA00022741"/>
    </source>
</evidence>
<dbReference type="InterPro" id="IPR043133">
    <property type="entry name" value="GTP-CH-I_C/QueF"/>
</dbReference>
<dbReference type="PANTHER" id="PTHR43071:SF1">
    <property type="entry name" value="2-AMINO-4-HYDROXY-6-HYDROXYMETHYLDIHYDROPTERIDINE PYROPHOSPHOKINASE"/>
    <property type="match status" value="1"/>
</dbReference>
<feature type="region of interest" description="Disordered" evidence="10">
    <location>
        <begin position="367"/>
        <end position="593"/>
    </location>
</feature>
<proteinExistence type="inferred from homology"/>
<dbReference type="PANTHER" id="PTHR43071">
    <property type="entry name" value="2-AMINO-4-HYDROXY-6-HYDROXYMETHYLDIHYDROPTERIDINE PYROPHOSPHOKINASE"/>
    <property type="match status" value="1"/>
</dbReference>
<keyword evidence="5" id="KW-0547">Nucleotide-binding</keyword>
<evidence type="ECO:0000313" key="13">
    <source>
        <dbReference type="Proteomes" id="UP000824037"/>
    </source>
</evidence>
<dbReference type="PROSITE" id="PS00794">
    <property type="entry name" value="HPPK"/>
    <property type="match status" value="1"/>
</dbReference>
<feature type="domain" description="7,8-dihydro-6-hydroxymethylpterin-pyrophosphokinase" evidence="11">
    <location>
        <begin position="284"/>
        <end position="295"/>
    </location>
</feature>
<feature type="region of interest" description="Disordered" evidence="10">
    <location>
        <begin position="1"/>
        <end position="20"/>
    </location>
</feature>
<keyword evidence="7" id="KW-0067">ATP-binding</keyword>
<dbReference type="AlphaFoldDB" id="A0A9D2EE26"/>
<gene>
    <name evidence="12" type="primary">folK</name>
    <name evidence="12" type="ORF">H9815_09055</name>
</gene>
<dbReference type="Gene3D" id="3.30.70.560">
    <property type="entry name" value="7,8-Dihydro-6-hydroxymethylpterin-pyrophosphokinase HPPK"/>
    <property type="match status" value="1"/>
</dbReference>
<evidence type="ECO:0000256" key="6">
    <source>
        <dbReference type="ARBA" id="ARBA00022777"/>
    </source>
</evidence>
<evidence type="ECO:0000256" key="9">
    <source>
        <dbReference type="RuleBase" id="RU362079"/>
    </source>
</evidence>
<keyword evidence="8 9" id="KW-0289">Folate biosynthesis</keyword>
<evidence type="ECO:0000256" key="2">
    <source>
        <dbReference type="ARBA" id="ARBA00005051"/>
    </source>
</evidence>
<dbReference type="Proteomes" id="UP000824037">
    <property type="component" value="Unassembled WGS sequence"/>
</dbReference>